<name>A0ABC9AGC7_9POAL</name>
<evidence type="ECO:0000313" key="5">
    <source>
        <dbReference type="Proteomes" id="UP001497457"/>
    </source>
</evidence>
<accession>A0ABC9AGC7</accession>
<proteinExistence type="inferred from homology"/>
<evidence type="ECO:0000256" key="1">
    <source>
        <dbReference type="ARBA" id="ARBA00007406"/>
    </source>
</evidence>
<comment type="similarity">
    <text evidence="1">Belongs to the glyceraldehyde-3-phosphate dehydrogenase family.</text>
</comment>
<feature type="domain" description="Glyceraldehyde 3-phosphate dehydrogenase NAD(P) binding" evidence="3">
    <location>
        <begin position="164"/>
        <end position="276"/>
    </location>
</feature>
<evidence type="ECO:0000256" key="2">
    <source>
        <dbReference type="ARBA" id="ARBA00023002"/>
    </source>
</evidence>
<dbReference type="PANTHER" id="PTHR10836:SF76">
    <property type="entry name" value="GLYCERALDEHYDE-3-PHOSPHATE DEHYDROGENASE-RELATED"/>
    <property type="match status" value="1"/>
</dbReference>
<evidence type="ECO:0000259" key="3">
    <source>
        <dbReference type="Pfam" id="PF00044"/>
    </source>
</evidence>
<keyword evidence="5" id="KW-1185">Reference proteome</keyword>
<dbReference type="AlphaFoldDB" id="A0ABC9AGC7"/>
<reference evidence="4 5" key="2">
    <citation type="submission" date="2024-10" db="EMBL/GenBank/DDBJ databases">
        <authorList>
            <person name="Ryan C."/>
        </authorList>
    </citation>
    <scope>NUCLEOTIDE SEQUENCE [LARGE SCALE GENOMIC DNA]</scope>
</reference>
<reference evidence="5" key="1">
    <citation type="submission" date="2024-06" db="EMBL/GenBank/DDBJ databases">
        <authorList>
            <person name="Ryan C."/>
        </authorList>
    </citation>
    <scope>NUCLEOTIDE SEQUENCE [LARGE SCALE GENOMIC DNA]</scope>
</reference>
<dbReference type="Gene3D" id="3.40.50.720">
    <property type="entry name" value="NAD(P)-binding Rossmann-like Domain"/>
    <property type="match status" value="1"/>
</dbReference>
<dbReference type="InterPro" id="IPR020831">
    <property type="entry name" value="GlycerAld/Erythrose_P_DH"/>
</dbReference>
<dbReference type="InterPro" id="IPR020828">
    <property type="entry name" value="GlycerAld_3-P_DH_NAD(P)-bd"/>
</dbReference>
<protein>
    <recommendedName>
        <fullName evidence="3">Glyceraldehyde 3-phosphate dehydrogenase NAD(P) binding domain-containing protein</fullName>
    </recommendedName>
</protein>
<dbReference type="Proteomes" id="UP001497457">
    <property type="component" value="Chromosome 20rd"/>
</dbReference>
<keyword evidence="2" id="KW-0560">Oxidoreductase</keyword>
<dbReference type="GO" id="GO:0016491">
    <property type="term" value="F:oxidoreductase activity"/>
    <property type="evidence" value="ECO:0007669"/>
    <property type="project" value="UniProtKB-KW"/>
</dbReference>
<dbReference type="InterPro" id="IPR036291">
    <property type="entry name" value="NAD(P)-bd_dom_sf"/>
</dbReference>
<sequence>MTERASSSSACSSSSSSSIAAPAWFPSILEGEAIKLIVRGLHYPGHVRLVEQEELLWSMVHFKTANAKTKTSRPRFCVGDPAKLHSNGRGSWSGDVTVIEDDATQLWTILKIRVPSAAREKIVLESAVNNVLVMVSPVGSLPGFSSQTETIESTKGSSDKETRIRIGIHGFSQLGRILVDMGLQSFDVQVVAINDPSMTIDRMVSMWKSANIGIAKKDNRTLVFEKRYYEEEEITVEGVKETKINALLEQMEVTVFREQGQVPWEQVNADFVVECNVEVDNEVQISDKNESWNNCLRLLPEEILSLGLTVDDRIIRHCFNTDNGKSAKRAASFSIVTRSTVAAKAVCKVFKEWDEQPTSLLFHANAVVDRSIDVDVSSVGLKVTLEKVECCSGTNSIATRFCADDEDVEDRLRGIFGWCVDIVRCVPVGGCRLELI</sequence>
<dbReference type="Pfam" id="PF00044">
    <property type="entry name" value="Gp_dh_N"/>
    <property type="match status" value="1"/>
</dbReference>
<organism evidence="4 5">
    <name type="scientific">Urochloa decumbens</name>
    <dbReference type="NCBI Taxonomy" id="240449"/>
    <lineage>
        <taxon>Eukaryota</taxon>
        <taxon>Viridiplantae</taxon>
        <taxon>Streptophyta</taxon>
        <taxon>Embryophyta</taxon>
        <taxon>Tracheophyta</taxon>
        <taxon>Spermatophyta</taxon>
        <taxon>Magnoliopsida</taxon>
        <taxon>Liliopsida</taxon>
        <taxon>Poales</taxon>
        <taxon>Poaceae</taxon>
        <taxon>PACMAD clade</taxon>
        <taxon>Panicoideae</taxon>
        <taxon>Panicodae</taxon>
        <taxon>Paniceae</taxon>
        <taxon>Melinidinae</taxon>
        <taxon>Urochloa</taxon>
    </lineage>
</organism>
<dbReference type="PANTHER" id="PTHR10836">
    <property type="entry name" value="GLYCERALDEHYDE 3-PHOSPHATE DEHYDROGENASE"/>
    <property type="match status" value="1"/>
</dbReference>
<gene>
    <name evidence="4" type="ORF">URODEC1_LOCUS54202</name>
</gene>
<dbReference type="SUPFAM" id="SSF51735">
    <property type="entry name" value="NAD(P)-binding Rossmann-fold domains"/>
    <property type="match status" value="1"/>
</dbReference>
<evidence type="ECO:0000313" key="4">
    <source>
        <dbReference type="EMBL" id="CAL4977489.1"/>
    </source>
</evidence>
<dbReference type="EMBL" id="OZ075130">
    <property type="protein sequence ID" value="CAL4977489.1"/>
    <property type="molecule type" value="Genomic_DNA"/>
</dbReference>